<reference evidence="2 3" key="1">
    <citation type="submission" date="2018-05" db="EMBL/GenBank/DDBJ databases">
        <title>Genomic Encyclopedia of Type Strains, Phase IV (KMG-IV): sequencing the most valuable type-strain genomes for metagenomic binning, comparative biology and taxonomic classification.</title>
        <authorList>
            <person name="Goeker M."/>
        </authorList>
    </citation>
    <scope>NUCLEOTIDE SEQUENCE [LARGE SCALE GENOMIC DNA]</scope>
    <source>
        <strain evidence="2 3">DSM 44717</strain>
    </source>
</reference>
<dbReference type="InterPro" id="IPR015943">
    <property type="entry name" value="WD40/YVTN_repeat-like_dom_sf"/>
</dbReference>
<sequence length="333" mass="34655">MRLTRLSMMSILGVIAVGCGPASAPGVGELPLREVGGIALSGGTARFDYTSLDPGSGALYIAHMGAGEVIEVDTRAHRVVRTIADLPGVHGVLAVPGRHQVFATVTDRNQMATIDADTGVVVRTTPTGEYPDGLAYDSRRAAVWTTNEHAGTETVIDADTGVVQATVGLGGEVGNVVYDVAIDRVLVGVQGRGEIAVIDPATFAVTDRIGVPGCAGPHGLALDGPDQVVFVGCEGNATLVTVDLTARRVTDRHGVGPTPDVLVYDEAARRLYVAAESGWVSVFDYHGGRTTVVASRFMADGAHTLALDPGTHHSFFPLPRSAGSVLREFEPTP</sequence>
<feature type="signal peptide" evidence="1">
    <location>
        <begin position="1"/>
        <end position="24"/>
    </location>
</feature>
<dbReference type="SUPFAM" id="SSF51004">
    <property type="entry name" value="C-terminal (heme d1) domain of cytochrome cd1-nitrite reductase"/>
    <property type="match status" value="1"/>
</dbReference>
<dbReference type="InterPro" id="IPR051200">
    <property type="entry name" value="Host-pathogen_enzymatic-act"/>
</dbReference>
<dbReference type="InterPro" id="IPR011048">
    <property type="entry name" value="Haem_d1_sf"/>
</dbReference>
<dbReference type="Gene3D" id="2.130.10.10">
    <property type="entry name" value="YVTN repeat-like/Quinoprotein amine dehydrogenase"/>
    <property type="match status" value="2"/>
</dbReference>
<evidence type="ECO:0000313" key="3">
    <source>
        <dbReference type="Proteomes" id="UP000246410"/>
    </source>
</evidence>
<organism evidence="2 3">
    <name type="scientific">Nocardia neocaledoniensis</name>
    <dbReference type="NCBI Taxonomy" id="236511"/>
    <lineage>
        <taxon>Bacteria</taxon>
        <taxon>Bacillati</taxon>
        <taxon>Actinomycetota</taxon>
        <taxon>Actinomycetes</taxon>
        <taxon>Mycobacteriales</taxon>
        <taxon>Nocardiaceae</taxon>
        <taxon>Nocardia</taxon>
    </lineage>
</organism>
<accession>A0A317NC16</accession>
<evidence type="ECO:0008006" key="4">
    <source>
        <dbReference type="Google" id="ProtNLM"/>
    </source>
</evidence>
<dbReference type="PANTHER" id="PTHR47197:SF3">
    <property type="entry name" value="DIHYDRO-HEME D1 DEHYDROGENASE"/>
    <property type="match status" value="1"/>
</dbReference>
<keyword evidence="1" id="KW-0732">Signal</keyword>
<keyword evidence="3" id="KW-1185">Reference proteome</keyword>
<comment type="caution">
    <text evidence="2">The sequence shown here is derived from an EMBL/GenBank/DDBJ whole genome shotgun (WGS) entry which is preliminary data.</text>
</comment>
<name>A0A317NC16_9NOCA</name>
<dbReference type="Proteomes" id="UP000246410">
    <property type="component" value="Unassembled WGS sequence"/>
</dbReference>
<gene>
    <name evidence="2" type="ORF">DFR69_109234</name>
</gene>
<proteinExistence type="predicted"/>
<dbReference type="PANTHER" id="PTHR47197">
    <property type="entry name" value="PROTEIN NIRF"/>
    <property type="match status" value="1"/>
</dbReference>
<dbReference type="EMBL" id="QGTL01000009">
    <property type="protein sequence ID" value="PWV72317.1"/>
    <property type="molecule type" value="Genomic_DNA"/>
</dbReference>
<evidence type="ECO:0000313" key="2">
    <source>
        <dbReference type="EMBL" id="PWV72317.1"/>
    </source>
</evidence>
<evidence type="ECO:0000256" key="1">
    <source>
        <dbReference type="SAM" id="SignalP"/>
    </source>
</evidence>
<dbReference type="AlphaFoldDB" id="A0A317NC16"/>
<feature type="chain" id="PRO_5016307064" description="YVTN family beta-propeller protein" evidence="1">
    <location>
        <begin position="25"/>
        <end position="333"/>
    </location>
</feature>
<dbReference type="PROSITE" id="PS51257">
    <property type="entry name" value="PROKAR_LIPOPROTEIN"/>
    <property type="match status" value="1"/>
</dbReference>
<protein>
    <recommendedName>
        <fullName evidence="4">YVTN family beta-propeller protein</fullName>
    </recommendedName>
</protein>